<comment type="caution">
    <text evidence="2">The sequence shown here is derived from an EMBL/GenBank/DDBJ whole genome shotgun (WGS) entry which is preliminary data.</text>
</comment>
<dbReference type="EMBL" id="JAUEDM010000004">
    <property type="protein sequence ID" value="KAK3318014.1"/>
    <property type="molecule type" value="Genomic_DNA"/>
</dbReference>
<dbReference type="AlphaFoldDB" id="A0AAE0I4A3"/>
<name>A0AAE0I4A3_9PEZI</name>
<dbReference type="Proteomes" id="UP001283341">
    <property type="component" value="Unassembled WGS sequence"/>
</dbReference>
<keyword evidence="1" id="KW-0812">Transmembrane</keyword>
<feature type="transmembrane region" description="Helical" evidence="1">
    <location>
        <begin position="42"/>
        <end position="61"/>
    </location>
</feature>
<accession>A0AAE0I4A3</accession>
<protein>
    <submittedName>
        <fullName evidence="2">Uncharacterized protein</fullName>
    </submittedName>
</protein>
<evidence type="ECO:0000313" key="3">
    <source>
        <dbReference type="Proteomes" id="UP001283341"/>
    </source>
</evidence>
<evidence type="ECO:0000313" key="2">
    <source>
        <dbReference type="EMBL" id="KAK3318014.1"/>
    </source>
</evidence>
<evidence type="ECO:0000256" key="1">
    <source>
        <dbReference type="SAM" id="Phobius"/>
    </source>
</evidence>
<sequence>MCFSSFVRFLLVIFRHFFWVWLILIDYFPIFINEILFGYQRLVWNSICLVICLAFYFSFWACLPIGSLVVNMVVTAQQKLFHLSISLRSIACSLPRPSAKLKSDYAAEEQLRWSSKVSAYQRRYK</sequence>
<keyword evidence="3" id="KW-1185">Reference proteome</keyword>
<keyword evidence="1" id="KW-0472">Membrane</keyword>
<gene>
    <name evidence="2" type="ORF">B0H66DRAFT_221401</name>
</gene>
<feature type="transmembrane region" description="Helical" evidence="1">
    <location>
        <begin position="6"/>
        <end position="30"/>
    </location>
</feature>
<organism evidence="2 3">
    <name type="scientific">Apodospora peruviana</name>
    <dbReference type="NCBI Taxonomy" id="516989"/>
    <lineage>
        <taxon>Eukaryota</taxon>
        <taxon>Fungi</taxon>
        <taxon>Dikarya</taxon>
        <taxon>Ascomycota</taxon>
        <taxon>Pezizomycotina</taxon>
        <taxon>Sordariomycetes</taxon>
        <taxon>Sordariomycetidae</taxon>
        <taxon>Sordariales</taxon>
        <taxon>Lasiosphaeriaceae</taxon>
        <taxon>Apodospora</taxon>
    </lineage>
</organism>
<reference evidence="2" key="2">
    <citation type="submission" date="2023-06" db="EMBL/GenBank/DDBJ databases">
        <authorList>
            <consortium name="Lawrence Berkeley National Laboratory"/>
            <person name="Haridas S."/>
            <person name="Hensen N."/>
            <person name="Bonometti L."/>
            <person name="Westerberg I."/>
            <person name="Brannstrom I.O."/>
            <person name="Guillou S."/>
            <person name="Cros-Aarteil S."/>
            <person name="Calhoun S."/>
            <person name="Kuo A."/>
            <person name="Mondo S."/>
            <person name="Pangilinan J."/>
            <person name="Riley R."/>
            <person name="Labutti K."/>
            <person name="Andreopoulos B."/>
            <person name="Lipzen A."/>
            <person name="Chen C."/>
            <person name="Yanf M."/>
            <person name="Daum C."/>
            <person name="Ng V."/>
            <person name="Clum A."/>
            <person name="Steindorff A."/>
            <person name="Ohm R."/>
            <person name="Martin F."/>
            <person name="Silar P."/>
            <person name="Natvig D."/>
            <person name="Lalanne C."/>
            <person name="Gautier V."/>
            <person name="Ament-Velasquez S.L."/>
            <person name="Kruys A."/>
            <person name="Hutchinson M.I."/>
            <person name="Powell A.J."/>
            <person name="Barry K."/>
            <person name="Miller A.N."/>
            <person name="Grigoriev I.V."/>
            <person name="Debuchy R."/>
            <person name="Gladieux P."/>
            <person name="Thoren M.H."/>
            <person name="Johannesson H."/>
        </authorList>
    </citation>
    <scope>NUCLEOTIDE SEQUENCE</scope>
    <source>
        <strain evidence="2">CBS 118394</strain>
    </source>
</reference>
<proteinExistence type="predicted"/>
<keyword evidence="1" id="KW-1133">Transmembrane helix</keyword>
<reference evidence="2" key="1">
    <citation type="journal article" date="2023" name="Mol. Phylogenet. Evol.">
        <title>Genome-scale phylogeny and comparative genomics of the fungal order Sordariales.</title>
        <authorList>
            <person name="Hensen N."/>
            <person name="Bonometti L."/>
            <person name="Westerberg I."/>
            <person name="Brannstrom I.O."/>
            <person name="Guillou S."/>
            <person name="Cros-Aarteil S."/>
            <person name="Calhoun S."/>
            <person name="Haridas S."/>
            <person name="Kuo A."/>
            <person name="Mondo S."/>
            <person name="Pangilinan J."/>
            <person name="Riley R."/>
            <person name="LaButti K."/>
            <person name="Andreopoulos B."/>
            <person name="Lipzen A."/>
            <person name="Chen C."/>
            <person name="Yan M."/>
            <person name="Daum C."/>
            <person name="Ng V."/>
            <person name="Clum A."/>
            <person name="Steindorff A."/>
            <person name="Ohm R.A."/>
            <person name="Martin F."/>
            <person name="Silar P."/>
            <person name="Natvig D.O."/>
            <person name="Lalanne C."/>
            <person name="Gautier V."/>
            <person name="Ament-Velasquez S.L."/>
            <person name="Kruys A."/>
            <person name="Hutchinson M.I."/>
            <person name="Powell A.J."/>
            <person name="Barry K."/>
            <person name="Miller A.N."/>
            <person name="Grigoriev I.V."/>
            <person name="Debuchy R."/>
            <person name="Gladieux P."/>
            <person name="Hiltunen Thoren M."/>
            <person name="Johannesson H."/>
        </authorList>
    </citation>
    <scope>NUCLEOTIDE SEQUENCE</scope>
    <source>
        <strain evidence="2">CBS 118394</strain>
    </source>
</reference>